<dbReference type="Pfam" id="PF10108">
    <property type="entry name" value="DNA_pol_B_exo2"/>
    <property type="match status" value="1"/>
</dbReference>
<dbReference type="OrthoDB" id="9773351at2"/>
<dbReference type="CDD" id="cd05782">
    <property type="entry name" value="DNA_polB_like1_exo"/>
    <property type="match status" value="1"/>
</dbReference>
<evidence type="ECO:0000313" key="3">
    <source>
        <dbReference type="Proteomes" id="UP000269412"/>
    </source>
</evidence>
<dbReference type="Gene3D" id="3.30.420.10">
    <property type="entry name" value="Ribonuclease H-like superfamily/Ribonuclease H"/>
    <property type="match status" value="1"/>
</dbReference>
<gene>
    <name evidence="2" type="ORF">CLV91_0755</name>
</gene>
<dbReference type="InterPro" id="IPR012337">
    <property type="entry name" value="RNaseH-like_sf"/>
</dbReference>
<dbReference type="RefSeq" id="WP_121064104.1">
    <property type="nucleotide sequence ID" value="NZ_RBIQ01000007.1"/>
</dbReference>
<organism evidence="2 3">
    <name type="scientific">Maribacter vaceletii</name>
    <dbReference type="NCBI Taxonomy" id="1206816"/>
    <lineage>
        <taxon>Bacteria</taxon>
        <taxon>Pseudomonadati</taxon>
        <taxon>Bacteroidota</taxon>
        <taxon>Flavobacteriia</taxon>
        <taxon>Flavobacteriales</taxon>
        <taxon>Flavobacteriaceae</taxon>
        <taxon>Maribacter</taxon>
    </lineage>
</organism>
<accession>A0A495EFK6</accession>
<evidence type="ECO:0000259" key="1">
    <source>
        <dbReference type="Pfam" id="PF10108"/>
    </source>
</evidence>
<dbReference type="Proteomes" id="UP000269412">
    <property type="component" value="Unassembled WGS sequence"/>
</dbReference>
<dbReference type="InterPro" id="IPR036397">
    <property type="entry name" value="RNaseH_sf"/>
</dbReference>
<comment type="caution">
    <text evidence="2">The sequence shown here is derived from an EMBL/GenBank/DDBJ whole genome shotgun (WGS) entry which is preliminary data.</text>
</comment>
<dbReference type="SUPFAM" id="SSF53098">
    <property type="entry name" value="Ribonuclease H-like"/>
    <property type="match status" value="1"/>
</dbReference>
<name>A0A495EFK6_9FLAO</name>
<sequence>MLQKLNLDYILFLDIETVPEQEHFGNLDDDKKELWEQKSRYQRKDEFTAEEFYERAGIWAEFGKIVCISVGYFNFKGDIRTFRVTTFHGEEDTLLKEFKNLLNSHFSGPKHMLCGHNGKEFDFPYIARRMIIHGIDLPYKLNMFGKKPWEIPHLDTMELWKFGDYKHFTSLKLMANVLGIPSPKEDIDGSMVREVFYKDKDIDRICTYCELDVITTAQVFLRLRNDDLLVDSEIKRI</sequence>
<feature type="domain" description="Predicted 3'-5' exonuclease PolB-like" evidence="1">
    <location>
        <begin position="61"/>
        <end position="224"/>
    </location>
</feature>
<protein>
    <recommendedName>
        <fullName evidence="1">Predicted 3'-5' exonuclease PolB-like domain-containing protein</fullName>
    </recommendedName>
</protein>
<proteinExistence type="predicted"/>
<dbReference type="GO" id="GO:0003676">
    <property type="term" value="F:nucleic acid binding"/>
    <property type="evidence" value="ECO:0007669"/>
    <property type="project" value="InterPro"/>
</dbReference>
<reference evidence="2 3" key="1">
    <citation type="submission" date="2018-10" db="EMBL/GenBank/DDBJ databases">
        <title>Genomic Encyclopedia of Archaeal and Bacterial Type Strains, Phase II (KMG-II): from individual species to whole genera.</title>
        <authorList>
            <person name="Goeker M."/>
        </authorList>
    </citation>
    <scope>NUCLEOTIDE SEQUENCE [LARGE SCALE GENOMIC DNA]</scope>
    <source>
        <strain evidence="2 3">DSM 25230</strain>
    </source>
</reference>
<dbReference type="AlphaFoldDB" id="A0A495EFK6"/>
<evidence type="ECO:0000313" key="2">
    <source>
        <dbReference type="EMBL" id="RKR14677.1"/>
    </source>
</evidence>
<keyword evidence="3" id="KW-1185">Reference proteome</keyword>
<dbReference type="InterPro" id="IPR019288">
    <property type="entry name" value="3'-5'_exonuclease_PolB-like"/>
</dbReference>
<dbReference type="EMBL" id="RBIQ01000007">
    <property type="protein sequence ID" value="RKR14677.1"/>
    <property type="molecule type" value="Genomic_DNA"/>
</dbReference>